<dbReference type="GO" id="GO:0015297">
    <property type="term" value="F:antiporter activity"/>
    <property type="evidence" value="ECO:0007669"/>
    <property type="project" value="InterPro"/>
</dbReference>
<evidence type="ECO:0000256" key="4">
    <source>
        <dbReference type="ARBA" id="ARBA00022989"/>
    </source>
</evidence>
<evidence type="ECO:0000256" key="3">
    <source>
        <dbReference type="ARBA" id="ARBA00022692"/>
    </source>
</evidence>
<comment type="caution">
    <text evidence="7">The sequence shown here is derived from an EMBL/GenBank/DDBJ whole genome shotgun (WGS) entry which is preliminary data.</text>
</comment>
<protein>
    <submittedName>
        <fullName evidence="7">MATE family efflux transporter</fullName>
    </submittedName>
</protein>
<organism evidence="7 8">
    <name type="scientific">Hoylesella timonensis</name>
    <dbReference type="NCBI Taxonomy" id="386414"/>
    <lineage>
        <taxon>Bacteria</taxon>
        <taxon>Pseudomonadati</taxon>
        <taxon>Bacteroidota</taxon>
        <taxon>Bacteroidia</taxon>
        <taxon>Bacteroidales</taxon>
        <taxon>Prevotellaceae</taxon>
        <taxon>Hoylesella</taxon>
    </lineage>
</organism>
<comment type="subcellular location">
    <subcellularLocation>
        <location evidence="1">Membrane</location>
        <topology evidence="1">Multi-pass membrane protein</topology>
    </subcellularLocation>
</comment>
<feature type="transmembrane region" description="Helical" evidence="6">
    <location>
        <begin position="7"/>
        <end position="29"/>
    </location>
</feature>
<dbReference type="EMBL" id="NBAX01000012">
    <property type="protein sequence ID" value="PNP92187.1"/>
    <property type="molecule type" value="Genomic_DNA"/>
</dbReference>
<dbReference type="AlphaFoldDB" id="A0A2K0XCB6"/>
<dbReference type="Pfam" id="PF01554">
    <property type="entry name" value="MatE"/>
    <property type="match status" value="2"/>
</dbReference>
<feature type="transmembrane region" description="Helical" evidence="6">
    <location>
        <begin position="227"/>
        <end position="252"/>
    </location>
</feature>
<feature type="transmembrane region" description="Helical" evidence="6">
    <location>
        <begin position="404"/>
        <end position="422"/>
    </location>
</feature>
<feature type="transmembrane region" description="Helical" evidence="6">
    <location>
        <begin position="346"/>
        <end position="370"/>
    </location>
</feature>
<sequence>MKQVFRLALPSIISNITIPLLGLIDLTIVGHMGDVVYIGAIAIGSMIFNVMYWLFGFLRMGTSGLTSQALGKRDFTEIMRHLFCSLLIGFIIAFSFIIFQTPIRWLALELMQPSPEIAEQATIYFSICIWGAPAMLGLYGMTGWFIGMQNTRVPMVVSIFQNIINIIASLVFVYGFGMKVDGVALGTLIAQWSGFMIAICCWYRYYRRLNRYPWTHKLLKKIDLKRFFKVNTDIFVRTLFLVGVNFFFISAGARQGDIILSVNTLLMTLFTLFSYVMDGFAYAGEALTGKYFGANNKIGFDKVYRSLFAWGAIMALTFTLVYALGGHHFLLLLTNERDVVAAAKDYFWWAVFIPIVGVSAFIYDGIFIGLTETKGMLVSSVISAIAFFVFFISLKQLWGNHALWLAFLVYLALRGFIQWILYRNVIPWSRISSK</sequence>
<feature type="transmembrane region" description="Helical" evidence="6">
    <location>
        <begin position="35"/>
        <end position="55"/>
    </location>
</feature>
<dbReference type="NCBIfam" id="TIGR00797">
    <property type="entry name" value="matE"/>
    <property type="match status" value="1"/>
</dbReference>
<dbReference type="RefSeq" id="WP_103004070.1">
    <property type="nucleotide sequence ID" value="NZ_NBAX01000012.1"/>
</dbReference>
<dbReference type="PANTHER" id="PTHR42893:SF46">
    <property type="entry name" value="PROTEIN DETOXIFICATION 44, CHLOROPLASTIC"/>
    <property type="match status" value="1"/>
</dbReference>
<keyword evidence="4 6" id="KW-1133">Transmembrane helix</keyword>
<evidence type="ECO:0000256" key="2">
    <source>
        <dbReference type="ARBA" id="ARBA00010199"/>
    </source>
</evidence>
<dbReference type="PANTHER" id="PTHR42893">
    <property type="entry name" value="PROTEIN DETOXIFICATION 44, CHLOROPLASTIC-RELATED"/>
    <property type="match status" value="1"/>
</dbReference>
<dbReference type="InterPro" id="IPR002528">
    <property type="entry name" value="MATE_fam"/>
</dbReference>
<feature type="transmembrane region" description="Helical" evidence="6">
    <location>
        <begin position="377"/>
        <end position="398"/>
    </location>
</feature>
<reference evidence="7 8" key="1">
    <citation type="submission" date="2017-03" db="EMBL/GenBank/DDBJ databases">
        <authorList>
            <person name="Afonso C.L."/>
            <person name="Miller P.J."/>
            <person name="Scott M.A."/>
            <person name="Spackman E."/>
            <person name="Goraichik I."/>
            <person name="Dimitrov K.M."/>
            <person name="Suarez D.L."/>
            <person name="Swayne D.E."/>
        </authorList>
    </citation>
    <scope>NUCLEOTIDE SEQUENCE [LARGE SCALE GENOMIC DNA]</scope>
    <source>
        <strain evidence="7 8">DNF00076</strain>
    </source>
</reference>
<gene>
    <name evidence="7" type="ORF">BFS16_11465</name>
</gene>
<dbReference type="CDD" id="cd13136">
    <property type="entry name" value="MATE_DinF_like"/>
    <property type="match status" value="1"/>
</dbReference>
<feature type="transmembrane region" description="Helical" evidence="6">
    <location>
        <begin position="82"/>
        <end position="103"/>
    </location>
</feature>
<evidence type="ECO:0000256" key="5">
    <source>
        <dbReference type="ARBA" id="ARBA00023136"/>
    </source>
</evidence>
<dbReference type="Proteomes" id="UP000236634">
    <property type="component" value="Unassembled WGS sequence"/>
</dbReference>
<keyword evidence="5 6" id="KW-0472">Membrane</keyword>
<feature type="transmembrane region" description="Helical" evidence="6">
    <location>
        <begin position="159"/>
        <end position="177"/>
    </location>
</feature>
<dbReference type="GO" id="GO:0042910">
    <property type="term" value="F:xenobiotic transmembrane transporter activity"/>
    <property type="evidence" value="ECO:0007669"/>
    <property type="project" value="InterPro"/>
</dbReference>
<feature type="transmembrane region" description="Helical" evidence="6">
    <location>
        <begin position="258"/>
        <end position="277"/>
    </location>
</feature>
<evidence type="ECO:0000313" key="7">
    <source>
        <dbReference type="EMBL" id="PNP92187.1"/>
    </source>
</evidence>
<dbReference type="InterPro" id="IPR044644">
    <property type="entry name" value="DinF-like"/>
</dbReference>
<comment type="similarity">
    <text evidence="2">Belongs to the multi antimicrobial extrusion (MATE) (TC 2.A.66.1) family.</text>
</comment>
<dbReference type="GO" id="GO:0005886">
    <property type="term" value="C:plasma membrane"/>
    <property type="evidence" value="ECO:0007669"/>
    <property type="project" value="TreeGrafter"/>
</dbReference>
<accession>A0A2K0XCB6</accession>
<evidence type="ECO:0000256" key="1">
    <source>
        <dbReference type="ARBA" id="ARBA00004141"/>
    </source>
</evidence>
<feature type="transmembrane region" description="Helical" evidence="6">
    <location>
        <begin position="307"/>
        <end position="326"/>
    </location>
</feature>
<feature type="transmembrane region" description="Helical" evidence="6">
    <location>
        <begin position="123"/>
        <end position="147"/>
    </location>
</feature>
<evidence type="ECO:0000313" key="8">
    <source>
        <dbReference type="Proteomes" id="UP000236634"/>
    </source>
</evidence>
<feature type="transmembrane region" description="Helical" evidence="6">
    <location>
        <begin position="183"/>
        <end position="206"/>
    </location>
</feature>
<name>A0A2K0XCB6_9BACT</name>
<keyword evidence="3 6" id="KW-0812">Transmembrane</keyword>
<proteinExistence type="inferred from homology"/>
<evidence type="ECO:0000256" key="6">
    <source>
        <dbReference type="SAM" id="Phobius"/>
    </source>
</evidence>